<dbReference type="Gene3D" id="1.10.10.60">
    <property type="entry name" value="Homeodomain-like"/>
    <property type="match status" value="1"/>
</dbReference>
<evidence type="ECO:0000256" key="2">
    <source>
        <dbReference type="ARBA" id="ARBA00023125"/>
    </source>
</evidence>
<proteinExistence type="predicted"/>
<accession>A0A0U3GQ09</accession>
<dbReference type="InterPro" id="IPR046532">
    <property type="entry name" value="DUF6597"/>
</dbReference>
<sequence>MHFEECPAPPGLQPFVTGFWFIRASPAARYEKILPGPSAHLVLNLSDPYRLIDPAGSEGPAQEVAAGFYSGLQRTYLISENPAQIFNVGAVLAPFGVAAFTEQPPSALTGRVLDADRIFPGFGHLRDSLSRGTESPTPERAFAALESFLTARLRPGYRCDERAAAAVGLLARDDIPVADLSRRLGLSTSTLERIMMRDCGTTPKGFSDVCRFHRFVNAAAALPPGAAAGRQLLALADYYDQPHLIRTFRRFSGFTPSEYLRIVREHGADYATFVPVEAVPGLRT</sequence>
<dbReference type="GO" id="GO:0043565">
    <property type="term" value="F:sequence-specific DNA binding"/>
    <property type="evidence" value="ECO:0007669"/>
    <property type="project" value="InterPro"/>
</dbReference>
<gene>
    <name evidence="5" type="ORF">AU252_09005</name>
</gene>
<keyword evidence="3" id="KW-0804">Transcription</keyword>
<organism evidence="5">
    <name type="scientific">Pseudarthrobacter sulfonivorans</name>
    <dbReference type="NCBI Taxonomy" id="121292"/>
    <lineage>
        <taxon>Bacteria</taxon>
        <taxon>Bacillati</taxon>
        <taxon>Actinomycetota</taxon>
        <taxon>Actinomycetes</taxon>
        <taxon>Micrococcales</taxon>
        <taxon>Micrococcaceae</taxon>
        <taxon>Pseudarthrobacter</taxon>
    </lineage>
</organism>
<name>A0A0U3GQ09_9MICC</name>
<dbReference type="EMBL" id="CP013747">
    <property type="protein sequence ID" value="ALV41270.1"/>
    <property type="molecule type" value="Genomic_DNA"/>
</dbReference>
<evidence type="ECO:0000313" key="6">
    <source>
        <dbReference type="Proteomes" id="UP000065151"/>
    </source>
</evidence>
<reference evidence="5 6" key="1">
    <citation type="submission" date="2015-12" db="EMBL/GenBank/DDBJ databases">
        <authorList>
            <person name="Shamseldin A."/>
            <person name="Moawad H."/>
            <person name="Abd El-Rahim W.M."/>
            <person name="Sadowsky M.J."/>
        </authorList>
    </citation>
    <scope>NUCLEOTIDE SEQUENCE [LARGE SCALE GENOMIC DNA]</scope>
    <source>
        <strain evidence="5 6">Ar51</strain>
    </source>
</reference>
<evidence type="ECO:0000256" key="3">
    <source>
        <dbReference type="ARBA" id="ARBA00023163"/>
    </source>
</evidence>
<dbReference type="GO" id="GO:0003700">
    <property type="term" value="F:DNA-binding transcription factor activity"/>
    <property type="evidence" value="ECO:0007669"/>
    <property type="project" value="InterPro"/>
</dbReference>
<dbReference type="RefSeq" id="WP_058930418.1">
    <property type="nucleotide sequence ID" value="NZ_CP013747.1"/>
</dbReference>
<dbReference type="SMART" id="SM00342">
    <property type="entry name" value="HTH_ARAC"/>
    <property type="match status" value="1"/>
</dbReference>
<protein>
    <submittedName>
        <fullName evidence="5">Transcriptional regulator</fullName>
    </submittedName>
</protein>
<dbReference type="PROSITE" id="PS01124">
    <property type="entry name" value="HTH_ARAC_FAMILY_2"/>
    <property type="match status" value="1"/>
</dbReference>
<dbReference type="STRING" id="121292.AU252_09005"/>
<dbReference type="Proteomes" id="UP000065151">
    <property type="component" value="Chromosome"/>
</dbReference>
<dbReference type="Pfam" id="PF12833">
    <property type="entry name" value="HTH_18"/>
    <property type="match status" value="1"/>
</dbReference>
<dbReference type="PANTHER" id="PTHR46796">
    <property type="entry name" value="HTH-TYPE TRANSCRIPTIONAL ACTIVATOR RHAS-RELATED"/>
    <property type="match status" value="1"/>
</dbReference>
<dbReference type="InterPro" id="IPR018060">
    <property type="entry name" value="HTH_AraC"/>
</dbReference>
<dbReference type="Pfam" id="PF20240">
    <property type="entry name" value="DUF6597"/>
    <property type="match status" value="1"/>
</dbReference>
<feature type="domain" description="HTH araC/xylS-type" evidence="4">
    <location>
        <begin position="161"/>
        <end position="262"/>
    </location>
</feature>
<evidence type="ECO:0000313" key="5">
    <source>
        <dbReference type="EMBL" id="ALV41270.1"/>
    </source>
</evidence>
<evidence type="ECO:0000259" key="4">
    <source>
        <dbReference type="PROSITE" id="PS01124"/>
    </source>
</evidence>
<dbReference type="KEGG" id="psul:AU252_09005"/>
<dbReference type="InterPro" id="IPR050204">
    <property type="entry name" value="AraC_XylS_family_regulators"/>
</dbReference>
<dbReference type="AlphaFoldDB" id="A0A0U3GQ09"/>
<evidence type="ECO:0000256" key="1">
    <source>
        <dbReference type="ARBA" id="ARBA00023015"/>
    </source>
</evidence>
<keyword evidence="1" id="KW-0805">Transcription regulation</keyword>
<keyword evidence="2" id="KW-0238">DNA-binding</keyword>